<dbReference type="GO" id="GO:0016787">
    <property type="term" value="F:hydrolase activity"/>
    <property type="evidence" value="ECO:0007669"/>
    <property type="project" value="InterPro"/>
</dbReference>
<dbReference type="PANTHER" id="PTHR47396">
    <property type="entry name" value="TYPE I RESTRICTION ENZYME ECOKI R PROTEIN"/>
    <property type="match status" value="1"/>
</dbReference>
<protein>
    <recommendedName>
        <fullName evidence="1">Helicase ATP-binding domain-containing protein</fullName>
    </recommendedName>
</protein>
<dbReference type="Pfam" id="PF04851">
    <property type="entry name" value="ResIII"/>
    <property type="match status" value="1"/>
</dbReference>
<dbReference type="PANTHER" id="PTHR47396:SF1">
    <property type="entry name" value="ATP-DEPENDENT HELICASE IRC3-RELATED"/>
    <property type="match status" value="1"/>
</dbReference>
<dbReference type="GO" id="GO:0005829">
    <property type="term" value="C:cytosol"/>
    <property type="evidence" value="ECO:0007669"/>
    <property type="project" value="TreeGrafter"/>
</dbReference>
<dbReference type="GO" id="GO:0005524">
    <property type="term" value="F:ATP binding"/>
    <property type="evidence" value="ECO:0007669"/>
    <property type="project" value="InterPro"/>
</dbReference>
<dbReference type="InterPro" id="IPR014001">
    <property type="entry name" value="Helicase_ATP-bd"/>
</dbReference>
<dbReference type="Proteomes" id="UP000663844">
    <property type="component" value="Unassembled WGS sequence"/>
</dbReference>
<comment type="caution">
    <text evidence="2">The sequence shown here is derived from an EMBL/GenBank/DDBJ whole genome shotgun (WGS) entry which is preliminary data.</text>
</comment>
<evidence type="ECO:0000313" key="2">
    <source>
        <dbReference type="EMBL" id="CAF3949938.1"/>
    </source>
</evidence>
<evidence type="ECO:0000259" key="1">
    <source>
        <dbReference type="PROSITE" id="PS51192"/>
    </source>
</evidence>
<organism evidence="2 3">
    <name type="scientific">Adineta steineri</name>
    <dbReference type="NCBI Taxonomy" id="433720"/>
    <lineage>
        <taxon>Eukaryota</taxon>
        <taxon>Metazoa</taxon>
        <taxon>Spiralia</taxon>
        <taxon>Gnathifera</taxon>
        <taxon>Rotifera</taxon>
        <taxon>Eurotatoria</taxon>
        <taxon>Bdelloidea</taxon>
        <taxon>Adinetida</taxon>
        <taxon>Adinetidae</taxon>
        <taxon>Adineta</taxon>
    </lineage>
</organism>
<dbReference type="PROSITE" id="PS51192">
    <property type="entry name" value="HELICASE_ATP_BIND_1"/>
    <property type="match status" value="1"/>
</dbReference>
<dbReference type="SMART" id="SM00487">
    <property type="entry name" value="DEXDc"/>
    <property type="match status" value="1"/>
</dbReference>
<accession>A0A819KJ46</accession>
<feature type="domain" description="Helicase ATP-binding" evidence="1">
    <location>
        <begin position="44"/>
        <end position="197"/>
    </location>
</feature>
<dbReference type="InterPro" id="IPR050742">
    <property type="entry name" value="Helicase_Restrict-Modif_Enz"/>
</dbReference>
<dbReference type="SUPFAM" id="SSF52540">
    <property type="entry name" value="P-loop containing nucleoside triphosphate hydrolases"/>
    <property type="match status" value="1"/>
</dbReference>
<dbReference type="InterPro" id="IPR006935">
    <property type="entry name" value="Helicase/UvrB_N"/>
</dbReference>
<dbReference type="AlphaFoldDB" id="A0A819KJ46"/>
<dbReference type="GO" id="GO:0003677">
    <property type="term" value="F:DNA binding"/>
    <property type="evidence" value="ECO:0007669"/>
    <property type="project" value="InterPro"/>
</dbReference>
<dbReference type="InterPro" id="IPR027417">
    <property type="entry name" value="P-loop_NTPase"/>
</dbReference>
<proteinExistence type="predicted"/>
<gene>
    <name evidence="2" type="ORF">OXD698_LOCUS26627</name>
</gene>
<reference evidence="2" key="1">
    <citation type="submission" date="2021-02" db="EMBL/GenBank/DDBJ databases">
        <authorList>
            <person name="Nowell W R."/>
        </authorList>
    </citation>
    <scope>NUCLEOTIDE SEQUENCE</scope>
</reference>
<evidence type="ECO:0000313" key="3">
    <source>
        <dbReference type="Proteomes" id="UP000663844"/>
    </source>
</evidence>
<dbReference type="Gene3D" id="3.40.50.300">
    <property type="entry name" value="P-loop containing nucleotide triphosphate hydrolases"/>
    <property type="match status" value="2"/>
</dbReference>
<sequence length="400" mass="45505">MALSLEDVEKTSLFNTHSARVIKKLDQFPIYPHQRDALKKLQSWYINEEFSIGLVVIPTGGGKSGIAALAPYILNTTRVLVITPSVQITNQLATAFGKRPKESFYVKHGLVEEEAAHKFVEPLRVIQQVKEIEDHAENLVIVNAQKFNTNSKVDWDKLNPNNFNLVIVDEAHHFPAPTWKKIVSHFQSKTIFLTATPYRNGKPIVSGPICYEIALSKLINNGIIRRTIFQEIGNDQDSGPERRTLLSAEILKILDEHDRQDPSVKHQAMVLTKDKEEAKQFTKQLKLTAKQDITEFYTGDTTNPDFVLQKFENGQIRVLVVCGKLLEGYDRKQISVCAIVRKVAPKSKVLFTQFVGRCLRKVRPDDPVDGRILSHVYYQQQQNYNNLNEVAEDDPDDDDE</sequence>
<name>A0A819KJ46_9BILA</name>
<dbReference type="EMBL" id="CAJOAZ010002673">
    <property type="protein sequence ID" value="CAF3949938.1"/>
    <property type="molecule type" value="Genomic_DNA"/>
</dbReference>